<feature type="region of interest" description="Disordered" evidence="5">
    <location>
        <begin position="885"/>
        <end position="1063"/>
    </location>
</feature>
<name>A0A093VHC3_TALMA</name>
<evidence type="ECO:0000259" key="6">
    <source>
        <dbReference type="PROSITE" id="PS50011"/>
    </source>
</evidence>
<dbReference type="GO" id="GO:0003676">
    <property type="term" value="F:nucleic acid binding"/>
    <property type="evidence" value="ECO:0007669"/>
    <property type="project" value="InterPro"/>
</dbReference>
<dbReference type="PANTHER" id="PTHR15818:SF2">
    <property type="entry name" value="G-PATCH DOMAIN AND KOW MOTIFS-CONTAINING PROTEIN"/>
    <property type="match status" value="1"/>
</dbReference>
<sequence length="1063" mass="119150">MEPAGLTFAVVGTVDLCLKYGKLLLAKYKDYKHAERDVSEVIISIEGSWLKTEIQLEYVRKIWERLDERLQAHYHQVLQVLQDKLQAALAKVDSVLGCKDIKTYNPDSHSNRLPVKKLKAAMLKPGIQQAIQDLQDWQTKFDPSWYLMTLVADSTIDQHLQHRTTLDNGPTEKLKAIREAMRPTDTYLMRKSIFIDCRSIEGLRQHLSLYTTYVSHMHDGQAVLIDTITYPPGTNMSTAIIHVRDLAIVLSNADPEVFGLLACHGVVAIANEQAESSQFQFVFAIPPGLFNPRTLRDLLLHGATYPLDQRFQLAKKLARSVTFVHTYGFVHKNIRPDTIVVFQDHSSVLGHSFLVGFERFRPAAAGSQLQGDPRWETNLYRHPRRQGSRPEDTYIMQHDIYSLGVCLLEFGLWSSFVCPNGESMGPGPELVQAGVMIGTDDAFSIKRKLVSMASDRLPGLMGPSQCEASVTVLGRHCRTVKAATNLFSSVTASSWVLQDLMSILNPQLITQIESLANGTVTSPGYAVADRVAYLYAIGSNTSPPYFSSICPLMNGRQLPIMERLVLLASGLCMSLRIWVQSTSIMPPPKHGGSGTSKPFAVSFSNTSRKPLHTPPQSARPRVSSSLRHHRHHISHDESDEEEEFPVAEEVTGFDMGGAISKNAPKEKEPLVIKVESRNNWRDRPGTNRRSRNLLPQEVQAQAAGNVAVVETETPSMTYGLSLAPAQNEGADERQSDVAMANTAPISEPEPRAPLTQDEIALQALIRESEGGETTRRSDLVIESTRNQGRYDEASSFRADVATRPDQASLDAYEAVPVEEFGAALLRGMGWKEGQAIGRGDYGDTTAAKEARVPARRPGFLGIGAKDIGGAKGAEVEIGAWGKAAMRKGSRKGGDGSGSTEGVYMPVVMKSKTTGECLTEEEFKLRQKEPSERKANGRSDERSSHSNGRDKELSRRYDNESDTDRDRRRRHDKRRNRSRSSGAHDRRRYDDDEDDGKRSSRDHRLYRDRDDNDYQSRRRSRDRGHRDSGYSRRDEDHRPTRVRDRDSDRTRSDRDRNRDRDRHR</sequence>
<evidence type="ECO:0000256" key="4">
    <source>
        <dbReference type="RuleBase" id="RU369096"/>
    </source>
</evidence>
<dbReference type="Gene3D" id="1.10.510.10">
    <property type="entry name" value="Transferase(Phosphotransferase) domain 1"/>
    <property type="match status" value="1"/>
</dbReference>
<dbReference type="InterPro" id="IPR000719">
    <property type="entry name" value="Prot_kinase_dom"/>
</dbReference>
<evidence type="ECO:0000259" key="7">
    <source>
        <dbReference type="PROSITE" id="PS50174"/>
    </source>
</evidence>
<reference evidence="8" key="2">
    <citation type="journal article" date="2014" name="PLoS Genet.">
        <title>Signature gene expression reveals novel clues to the molecular mechanisms of dimorphic transition in Penicillium marneffei.</title>
        <authorList>
            <person name="Yang E."/>
            <person name="Wang G."/>
            <person name="Cai J."/>
            <person name="Woo P.C."/>
            <person name="Lau S.K."/>
            <person name="Yuen K.-Y."/>
            <person name="Chow W.-N."/>
            <person name="Lin X."/>
        </authorList>
    </citation>
    <scope>NUCLEOTIDE SEQUENCE</scope>
    <source>
        <strain evidence="8">PM1</strain>
    </source>
</reference>
<comment type="subcellular location">
    <subcellularLocation>
        <location evidence="1 4">Nucleus</location>
    </subcellularLocation>
</comment>
<keyword evidence="3 4" id="KW-0539">Nucleus</keyword>
<comment type="function">
    <text evidence="4">Involved in spliceosome maturation and the first step of pre-mRNA splicing.</text>
</comment>
<comment type="similarity">
    <text evidence="2 4">Belongs to the SPP2 family.</text>
</comment>
<evidence type="ECO:0000313" key="8">
    <source>
        <dbReference type="EMBL" id="KFX46106.1"/>
    </source>
</evidence>
<feature type="compositionally biased region" description="Basic and acidic residues" evidence="5">
    <location>
        <begin position="920"/>
        <end position="965"/>
    </location>
</feature>
<evidence type="ECO:0000256" key="5">
    <source>
        <dbReference type="SAM" id="MobiDB-lite"/>
    </source>
</evidence>
<dbReference type="eggNOG" id="ENOG502QUMI">
    <property type="taxonomic scope" value="Eukaryota"/>
</dbReference>
<proteinExistence type="inferred from homology"/>
<accession>A0A093VHC3</accession>
<comment type="caution">
    <text evidence="8">The sequence shown here is derived from an EMBL/GenBank/DDBJ whole genome shotgun (WGS) entry which is preliminary data.</text>
</comment>
<evidence type="ECO:0000256" key="1">
    <source>
        <dbReference type="ARBA" id="ARBA00004123"/>
    </source>
</evidence>
<feature type="compositionally biased region" description="Basic residues" evidence="5">
    <location>
        <begin position="966"/>
        <end position="977"/>
    </location>
</feature>
<keyword evidence="4" id="KW-0508">mRNA splicing</keyword>
<evidence type="ECO:0000256" key="3">
    <source>
        <dbReference type="ARBA" id="ARBA00023242"/>
    </source>
</evidence>
<evidence type="ECO:0000256" key="2">
    <source>
        <dbReference type="ARBA" id="ARBA00008576"/>
    </source>
</evidence>
<dbReference type="AlphaFoldDB" id="A0A093VHC3"/>
<organism evidence="8">
    <name type="scientific">Talaromyces marneffei PM1</name>
    <dbReference type="NCBI Taxonomy" id="1077442"/>
    <lineage>
        <taxon>Eukaryota</taxon>
        <taxon>Fungi</taxon>
        <taxon>Dikarya</taxon>
        <taxon>Ascomycota</taxon>
        <taxon>Pezizomycotina</taxon>
        <taxon>Eurotiomycetes</taxon>
        <taxon>Eurotiomycetidae</taxon>
        <taxon>Eurotiales</taxon>
        <taxon>Trichocomaceae</taxon>
        <taxon>Talaromyces</taxon>
        <taxon>Talaromyces sect. Talaromyces</taxon>
    </lineage>
</organism>
<keyword evidence="4" id="KW-0747">Spliceosome</keyword>
<dbReference type="PROSITE" id="PS50174">
    <property type="entry name" value="G_PATCH"/>
    <property type="match status" value="1"/>
</dbReference>
<dbReference type="InterPro" id="IPR000467">
    <property type="entry name" value="G_patch_dom"/>
</dbReference>
<dbReference type="GO" id="GO:0005524">
    <property type="term" value="F:ATP binding"/>
    <property type="evidence" value="ECO:0007669"/>
    <property type="project" value="InterPro"/>
</dbReference>
<dbReference type="InterPro" id="IPR026822">
    <property type="entry name" value="Spp2/MOS2_G-patch"/>
</dbReference>
<dbReference type="GO" id="GO:0005681">
    <property type="term" value="C:spliceosomal complex"/>
    <property type="evidence" value="ECO:0007669"/>
    <property type="project" value="UniProtKB-UniRule"/>
</dbReference>
<dbReference type="PROSITE" id="PS50011">
    <property type="entry name" value="PROTEIN_KINASE_DOM"/>
    <property type="match status" value="1"/>
</dbReference>
<reference key="1">
    <citation type="journal article" date="2014" name="PLoS Genet.">
        <title>Signature Gene Expression Reveals Novel Clues to the Molecular Mechanisms of Dimorphic Transition in Penicillium marneffei.</title>
        <authorList>
            <person name="Yang E."/>
            <person name="Wang G."/>
            <person name="Cai J."/>
            <person name="Woo P.C."/>
            <person name="Lau S.K."/>
            <person name="Yuen K.-Y."/>
            <person name="Chow W.-N."/>
            <person name="Lin X."/>
        </authorList>
    </citation>
    <scope>NUCLEOTIDE SEQUENCE [LARGE SCALE GENOMIC DNA]</scope>
    <source>
        <strain>PM1</strain>
    </source>
</reference>
<protein>
    <recommendedName>
        <fullName evidence="4">Pre-mRNA-splicing factor</fullName>
    </recommendedName>
</protein>
<dbReference type="EMBL" id="JPOX01000020">
    <property type="protein sequence ID" value="KFX46106.1"/>
    <property type="molecule type" value="Genomic_DNA"/>
</dbReference>
<feature type="domain" description="Protein kinase" evidence="6">
    <location>
        <begin position="160"/>
        <end position="546"/>
    </location>
</feature>
<gene>
    <name evidence="8" type="ORF">GQ26_0200900</name>
</gene>
<dbReference type="PANTHER" id="PTHR15818">
    <property type="entry name" value="G PATCH AND KOW-CONTAINING"/>
    <property type="match status" value="1"/>
</dbReference>
<feature type="region of interest" description="Disordered" evidence="5">
    <location>
        <begin position="586"/>
        <end position="644"/>
    </location>
</feature>
<feature type="compositionally biased region" description="Basic and acidic residues" evidence="5">
    <location>
        <begin position="981"/>
        <end position="1015"/>
    </location>
</feature>
<dbReference type="InterPro" id="IPR045166">
    <property type="entry name" value="Spp2-like"/>
</dbReference>
<dbReference type="HOGENOM" id="CLU_288878_0_0_1"/>
<feature type="compositionally biased region" description="Basic and acidic residues" evidence="5">
    <location>
        <begin position="1023"/>
        <end position="1063"/>
    </location>
</feature>
<dbReference type="GO" id="GO:0000398">
    <property type="term" value="P:mRNA splicing, via spliceosome"/>
    <property type="evidence" value="ECO:0007669"/>
    <property type="project" value="UniProtKB-UniRule"/>
</dbReference>
<dbReference type="SUPFAM" id="SSF56112">
    <property type="entry name" value="Protein kinase-like (PK-like)"/>
    <property type="match status" value="1"/>
</dbReference>
<dbReference type="Pfam" id="PF12656">
    <property type="entry name" value="G-patch_2"/>
    <property type="match status" value="1"/>
</dbReference>
<keyword evidence="4" id="KW-0507">mRNA processing</keyword>
<feature type="domain" description="G-patch" evidence="7">
    <location>
        <begin position="817"/>
        <end position="859"/>
    </location>
</feature>
<dbReference type="InterPro" id="IPR011009">
    <property type="entry name" value="Kinase-like_dom_sf"/>
</dbReference>
<dbReference type="GO" id="GO:0004672">
    <property type="term" value="F:protein kinase activity"/>
    <property type="evidence" value="ECO:0007669"/>
    <property type="project" value="InterPro"/>
</dbReference>